<reference evidence="1" key="2">
    <citation type="submission" date="2020-05" db="UniProtKB">
        <authorList>
            <consortium name="EnsemblMetazoa"/>
        </authorList>
    </citation>
    <scope>IDENTIFICATION</scope>
    <source>
        <strain evidence="1">IAEA</strain>
    </source>
</reference>
<accession>A0A1A9Z0C7</accession>
<dbReference type="EnsemblMetazoa" id="GPAI000157-RA">
    <property type="protein sequence ID" value="GPAI000157-PA"/>
    <property type="gene ID" value="GPAI000157"/>
</dbReference>
<name>A0A1A9Z0C7_GLOPL</name>
<protein>
    <submittedName>
        <fullName evidence="1">Uncharacterized protein</fullName>
    </submittedName>
</protein>
<evidence type="ECO:0000313" key="2">
    <source>
        <dbReference type="Proteomes" id="UP000092445"/>
    </source>
</evidence>
<dbReference type="AlphaFoldDB" id="A0A1A9Z0C7"/>
<dbReference type="VEuPathDB" id="VectorBase:GPAI000157"/>
<organism evidence="1 2">
    <name type="scientific">Glossina pallidipes</name>
    <name type="common">Tsetse fly</name>
    <dbReference type="NCBI Taxonomy" id="7398"/>
    <lineage>
        <taxon>Eukaryota</taxon>
        <taxon>Metazoa</taxon>
        <taxon>Ecdysozoa</taxon>
        <taxon>Arthropoda</taxon>
        <taxon>Hexapoda</taxon>
        <taxon>Insecta</taxon>
        <taxon>Pterygota</taxon>
        <taxon>Neoptera</taxon>
        <taxon>Endopterygota</taxon>
        <taxon>Diptera</taxon>
        <taxon>Brachycera</taxon>
        <taxon>Muscomorpha</taxon>
        <taxon>Hippoboscoidea</taxon>
        <taxon>Glossinidae</taxon>
        <taxon>Glossina</taxon>
    </lineage>
</organism>
<sequence>TFAELNNLLLIFGDQLALNDCDLIEFQKEIALEMDRYIQLCPPITTNMILNNLVKFLMYSRGFLTRLLIEVKTVRHCMVLEHLAFSRREITYLSGVDTISANNA</sequence>
<reference evidence="2" key="1">
    <citation type="submission" date="2014-03" db="EMBL/GenBank/DDBJ databases">
        <authorList>
            <person name="Aksoy S."/>
            <person name="Warren W."/>
            <person name="Wilson R.K."/>
        </authorList>
    </citation>
    <scope>NUCLEOTIDE SEQUENCE [LARGE SCALE GENOMIC DNA]</scope>
    <source>
        <strain evidence="2">IAEA</strain>
    </source>
</reference>
<evidence type="ECO:0000313" key="1">
    <source>
        <dbReference type="EnsemblMetazoa" id="GPAI000157-PA"/>
    </source>
</evidence>
<proteinExistence type="predicted"/>
<dbReference type="Proteomes" id="UP000092445">
    <property type="component" value="Unassembled WGS sequence"/>
</dbReference>
<keyword evidence="2" id="KW-1185">Reference proteome</keyword>